<gene>
    <name evidence="2" type="ORF">EJ08DRAFT_709223</name>
</gene>
<protein>
    <submittedName>
        <fullName evidence="2">Uncharacterized protein</fullName>
    </submittedName>
</protein>
<comment type="caution">
    <text evidence="2">The sequence shown here is derived from an EMBL/GenBank/DDBJ whole genome shotgun (WGS) entry which is preliminary data.</text>
</comment>
<reference evidence="2" key="1">
    <citation type="journal article" date="2020" name="Stud. Mycol.">
        <title>101 Dothideomycetes genomes: a test case for predicting lifestyles and emergence of pathogens.</title>
        <authorList>
            <person name="Haridas S."/>
            <person name="Albert R."/>
            <person name="Binder M."/>
            <person name="Bloem J."/>
            <person name="Labutti K."/>
            <person name="Salamov A."/>
            <person name="Andreopoulos B."/>
            <person name="Baker S."/>
            <person name="Barry K."/>
            <person name="Bills G."/>
            <person name="Bluhm B."/>
            <person name="Cannon C."/>
            <person name="Castanera R."/>
            <person name="Culley D."/>
            <person name="Daum C."/>
            <person name="Ezra D."/>
            <person name="Gonzalez J."/>
            <person name="Henrissat B."/>
            <person name="Kuo A."/>
            <person name="Liang C."/>
            <person name="Lipzen A."/>
            <person name="Lutzoni F."/>
            <person name="Magnuson J."/>
            <person name="Mondo S."/>
            <person name="Nolan M."/>
            <person name="Ohm R."/>
            <person name="Pangilinan J."/>
            <person name="Park H.-J."/>
            <person name="Ramirez L."/>
            <person name="Alfaro M."/>
            <person name="Sun H."/>
            <person name="Tritt A."/>
            <person name="Yoshinaga Y."/>
            <person name="Zwiers L.-H."/>
            <person name="Turgeon B."/>
            <person name="Goodwin S."/>
            <person name="Spatafora J."/>
            <person name="Crous P."/>
            <person name="Grigoriev I."/>
        </authorList>
    </citation>
    <scope>NUCLEOTIDE SEQUENCE</scope>
    <source>
        <strain evidence="2">CBS 130266</strain>
    </source>
</reference>
<feature type="region of interest" description="Disordered" evidence="1">
    <location>
        <begin position="302"/>
        <end position="326"/>
    </location>
</feature>
<evidence type="ECO:0000313" key="3">
    <source>
        <dbReference type="Proteomes" id="UP000800235"/>
    </source>
</evidence>
<dbReference type="EMBL" id="MU007159">
    <property type="protein sequence ID" value="KAF2416424.1"/>
    <property type="molecule type" value="Genomic_DNA"/>
</dbReference>
<dbReference type="Proteomes" id="UP000800235">
    <property type="component" value="Unassembled WGS sequence"/>
</dbReference>
<proteinExistence type="predicted"/>
<name>A0A9P4NDY6_9PEZI</name>
<evidence type="ECO:0000256" key="1">
    <source>
        <dbReference type="SAM" id="MobiDB-lite"/>
    </source>
</evidence>
<dbReference type="AlphaFoldDB" id="A0A9P4NDY6"/>
<sequence length="326" mass="35833">MLQGLQDHSEDWLENSPTVEIRILRAARDLLRRQQLRRRKPFDLEIDDNNSGQKEPQNEIADVDLAYSSSTTENSPVHDEEAALPTNFEEAKPASANEEDPSSANDHSSVFETTAAIPSPSVWVSKRVRAKLAQNTANPPDLKVTESSTPIVFHGTGAVGHTNKANPNRTVGVYRRDRRHAYVPAPSHGINTNNTASSTPGGATLAPPIPSNIPLATHCNPMVRFPLGTILCTIWVEPWLPDRHTGSRHATKWTFATPWGDLHAKCRYQIVYCDLPASYIMKTWPMTSHEFGTPWNGRVSIPSCGDGSSGGRPDERDTVSSCGNGR</sequence>
<organism evidence="2 3">
    <name type="scientific">Tothia fuscella</name>
    <dbReference type="NCBI Taxonomy" id="1048955"/>
    <lineage>
        <taxon>Eukaryota</taxon>
        <taxon>Fungi</taxon>
        <taxon>Dikarya</taxon>
        <taxon>Ascomycota</taxon>
        <taxon>Pezizomycotina</taxon>
        <taxon>Dothideomycetes</taxon>
        <taxon>Pleosporomycetidae</taxon>
        <taxon>Venturiales</taxon>
        <taxon>Cylindrosympodiaceae</taxon>
        <taxon>Tothia</taxon>
    </lineage>
</organism>
<accession>A0A9P4NDY6</accession>
<keyword evidence="3" id="KW-1185">Reference proteome</keyword>
<evidence type="ECO:0000313" key="2">
    <source>
        <dbReference type="EMBL" id="KAF2416424.1"/>
    </source>
</evidence>